<feature type="region of interest" description="Disordered" evidence="1">
    <location>
        <begin position="1"/>
        <end position="21"/>
    </location>
</feature>
<dbReference type="InterPro" id="IPR036404">
    <property type="entry name" value="Jacalin-like_lectin_dom_sf"/>
</dbReference>
<name>A0ABT0LKB2_9GAMM</name>
<evidence type="ECO:0000259" key="2">
    <source>
        <dbReference type="PROSITE" id="PS51752"/>
    </source>
</evidence>
<accession>A0ABT0LKB2</accession>
<dbReference type="PROSITE" id="PS51752">
    <property type="entry name" value="JACALIN_LECTIN"/>
    <property type="match status" value="1"/>
</dbReference>
<dbReference type="EMBL" id="JAKIKS010000327">
    <property type="protein sequence ID" value="MCL1128049.1"/>
    <property type="molecule type" value="Genomic_DNA"/>
</dbReference>
<dbReference type="InterPro" id="IPR001229">
    <property type="entry name" value="Jacalin-like_lectin_dom"/>
</dbReference>
<feature type="domain" description="Jacalin-type lectin" evidence="2">
    <location>
        <begin position="1"/>
        <end position="55"/>
    </location>
</feature>
<dbReference type="Gene3D" id="2.100.10.30">
    <property type="entry name" value="Jacalin-like lectin domain"/>
    <property type="match status" value="1"/>
</dbReference>
<protein>
    <recommendedName>
        <fullName evidence="2">Jacalin-type lectin domain-containing protein</fullName>
    </recommendedName>
</protein>
<dbReference type="Pfam" id="PF01419">
    <property type="entry name" value="Jacalin"/>
    <property type="match status" value="1"/>
</dbReference>
<evidence type="ECO:0000256" key="1">
    <source>
        <dbReference type="SAM" id="MobiDB-lite"/>
    </source>
</evidence>
<reference evidence="3 4" key="1">
    <citation type="submission" date="2022-01" db="EMBL/GenBank/DDBJ databases">
        <title>Whole genome-based taxonomy of the Shewanellaceae.</title>
        <authorList>
            <person name="Martin-Rodriguez A.J."/>
        </authorList>
    </citation>
    <scope>NUCLEOTIDE SEQUENCE [LARGE SCALE GENOMIC DNA]</scope>
    <source>
        <strain evidence="3 4">DSM 17177</strain>
    </source>
</reference>
<comment type="caution">
    <text evidence="3">The sequence shown here is derived from an EMBL/GenBank/DDBJ whole genome shotgun (WGS) entry which is preliminary data.</text>
</comment>
<proteinExistence type="predicted"/>
<sequence>MDSITISTNYGQTLTKGGGGGPAQFSYTTSDEFQIAGFKGRSGSIIDAIGVIYHRYY</sequence>
<dbReference type="SUPFAM" id="SSF51101">
    <property type="entry name" value="Mannose-binding lectins"/>
    <property type="match status" value="1"/>
</dbReference>
<evidence type="ECO:0000313" key="4">
    <source>
        <dbReference type="Proteomes" id="UP001203423"/>
    </source>
</evidence>
<keyword evidence="4" id="KW-1185">Reference proteome</keyword>
<evidence type="ECO:0000313" key="3">
    <source>
        <dbReference type="EMBL" id="MCL1128049.1"/>
    </source>
</evidence>
<feature type="compositionally biased region" description="Polar residues" evidence="1">
    <location>
        <begin position="1"/>
        <end position="15"/>
    </location>
</feature>
<dbReference type="Proteomes" id="UP001203423">
    <property type="component" value="Unassembled WGS sequence"/>
</dbReference>
<organism evidence="3 4">
    <name type="scientific">Shewanella surugensis</name>
    <dbReference type="NCBI Taxonomy" id="212020"/>
    <lineage>
        <taxon>Bacteria</taxon>
        <taxon>Pseudomonadati</taxon>
        <taxon>Pseudomonadota</taxon>
        <taxon>Gammaproteobacteria</taxon>
        <taxon>Alteromonadales</taxon>
        <taxon>Shewanellaceae</taxon>
        <taxon>Shewanella</taxon>
    </lineage>
</organism>
<gene>
    <name evidence="3" type="ORF">L2764_27335</name>
</gene>